<feature type="transmembrane region" description="Helical" evidence="1">
    <location>
        <begin position="104"/>
        <end position="129"/>
    </location>
</feature>
<dbReference type="InterPro" id="IPR010540">
    <property type="entry name" value="CmpB_TMEM229"/>
</dbReference>
<keyword evidence="1" id="KW-1133">Transmembrane helix</keyword>
<reference evidence="2 3" key="1">
    <citation type="journal article" date="2010" name="Stand. Genomic Sci.">
        <title>Complete genome sequence of Spirochaeta smaragdinae type strain (SEBR 4228).</title>
        <authorList>
            <person name="Mavromatis K."/>
            <person name="Yasawong M."/>
            <person name="Chertkov O."/>
            <person name="Lapidus A."/>
            <person name="Lucas S."/>
            <person name="Nolan M."/>
            <person name="Del Rio T.G."/>
            <person name="Tice H."/>
            <person name="Cheng J.F."/>
            <person name="Pitluck S."/>
            <person name="Liolios K."/>
            <person name="Ivanova N."/>
            <person name="Tapia R."/>
            <person name="Han C."/>
            <person name="Bruce D."/>
            <person name="Goodwin L."/>
            <person name="Pati A."/>
            <person name="Chen A."/>
            <person name="Palaniappan K."/>
            <person name="Land M."/>
            <person name="Hauser L."/>
            <person name="Chang Y.J."/>
            <person name="Jeffries C.D."/>
            <person name="Detter J.C."/>
            <person name="Rohde M."/>
            <person name="Brambilla E."/>
            <person name="Spring S."/>
            <person name="Goker M."/>
            <person name="Sikorski J."/>
            <person name="Woyke T."/>
            <person name="Bristow J."/>
            <person name="Eisen J.A."/>
            <person name="Markowitz V."/>
            <person name="Hugenholtz P."/>
            <person name="Klenk H.P."/>
            <person name="Kyrpides N.C."/>
        </authorList>
    </citation>
    <scope>NUCLEOTIDE SEQUENCE [LARGE SCALE GENOMIC DNA]</scope>
    <source>
        <strain evidence="3">DSM 11293 / JCM 15392 / SEBR 4228</strain>
    </source>
</reference>
<dbReference type="KEGG" id="ssm:Spirs_2556"/>
<organism evidence="2 3">
    <name type="scientific">Sediminispirochaeta smaragdinae (strain DSM 11293 / JCM 15392 / SEBR 4228)</name>
    <name type="common">Spirochaeta smaragdinae</name>
    <dbReference type="NCBI Taxonomy" id="573413"/>
    <lineage>
        <taxon>Bacteria</taxon>
        <taxon>Pseudomonadati</taxon>
        <taxon>Spirochaetota</taxon>
        <taxon>Spirochaetia</taxon>
        <taxon>Spirochaetales</taxon>
        <taxon>Spirochaetaceae</taxon>
        <taxon>Sediminispirochaeta</taxon>
    </lineage>
</organism>
<dbReference type="AlphaFoldDB" id="E1R4C5"/>
<gene>
    <name evidence="2" type="ordered locus">Spirs_2556</name>
</gene>
<accession>E1R4C5</accession>
<name>E1R4C5_SEDSS</name>
<dbReference type="HOGENOM" id="CLU_055257_1_0_12"/>
<dbReference type="Pfam" id="PF06541">
    <property type="entry name" value="ABC_trans_CmpB"/>
    <property type="match status" value="1"/>
</dbReference>
<feature type="transmembrane region" description="Helical" evidence="1">
    <location>
        <begin position="6"/>
        <end position="25"/>
    </location>
</feature>
<evidence type="ECO:0000313" key="3">
    <source>
        <dbReference type="Proteomes" id="UP000002318"/>
    </source>
</evidence>
<feature type="transmembrane region" description="Helical" evidence="1">
    <location>
        <begin position="45"/>
        <end position="62"/>
    </location>
</feature>
<dbReference type="eggNOG" id="COG4905">
    <property type="taxonomic scope" value="Bacteria"/>
</dbReference>
<feature type="transmembrane region" description="Helical" evidence="1">
    <location>
        <begin position="68"/>
        <end position="92"/>
    </location>
</feature>
<evidence type="ECO:0000256" key="1">
    <source>
        <dbReference type="SAM" id="Phobius"/>
    </source>
</evidence>
<keyword evidence="1" id="KW-0812">Transmembrane</keyword>
<protein>
    <submittedName>
        <fullName evidence="2">Uncharacterized protein</fullName>
    </submittedName>
</protein>
<keyword evidence="1" id="KW-0472">Membrane</keyword>
<dbReference type="EMBL" id="CP002116">
    <property type="protein sequence ID" value="ADK81666.1"/>
    <property type="molecule type" value="Genomic_DNA"/>
</dbReference>
<keyword evidence="3" id="KW-1185">Reference proteome</keyword>
<proteinExistence type="predicted"/>
<dbReference type="OrthoDB" id="9789229at2"/>
<dbReference type="Proteomes" id="UP000002318">
    <property type="component" value="Chromosome"/>
</dbReference>
<dbReference type="STRING" id="573413.Spirs_2556"/>
<evidence type="ECO:0000313" key="2">
    <source>
        <dbReference type="EMBL" id="ADK81666.1"/>
    </source>
</evidence>
<feature type="transmembrane region" description="Helical" evidence="1">
    <location>
        <begin position="141"/>
        <end position="163"/>
    </location>
</feature>
<sequence length="243" mass="28966">MEFTIKLTFLFMCGTIFGWCIELLWRRYFGLAKRWINPGFLNGPWLPLYGFGTIVLYFLSSLKIDIVYLIPIFLLSLTTLEFFTGLFFLNFFKIRLWDYRQKKLNIMGLVCPFYSFLWTLIGTFFYYLIYPVLKENIVSLLIRYDLVFFVGIFFGVFGVDVVVSFNLANRIKMSVIASGHKWHVEYERLKIELRDRFEQGIKNRTHFLLPFNGESGLLLNKRLSEHREKILKPIKNIKNRLKL</sequence>
<dbReference type="RefSeq" id="WP_013255128.1">
    <property type="nucleotide sequence ID" value="NC_014364.1"/>
</dbReference>